<evidence type="ECO:0000313" key="1">
    <source>
        <dbReference type="EMBL" id="KIN03101.1"/>
    </source>
</evidence>
<dbReference type="PANTHER" id="PTHR43591:SF102">
    <property type="entry name" value="S-ADENOSYL-L-METHIONINE-DEPENDENT METHYLTRANSFERASE"/>
    <property type="match status" value="1"/>
</dbReference>
<dbReference type="AlphaFoldDB" id="A0A0C3H4N6"/>
<dbReference type="SUPFAM" id="SSF53335">
    <property type="entry name" value="S-adenosyl-L-methionine-dependent methyltransferases"/>
    <property type="match status" value="1"/>
</dbReference>
<sequence>MVTANSPGRSSTDSLQSSIYESVVENGRTYHRYKHGKYPLPNDEVHLQHTLFKLTLGGKLYLAPINANSHNVLDFATGTGIWAIEFARDHPSARVVGTDLSAIQPLYVPPNCRFEIDDAEDEWVFSERFDYIHGRALLTCFQDPSLVINEAFKSLAPGGYLEMQDVCLPCEYIGPPPKESALYKWNELVITGAAKLGRPWTNVQHYKRWMEETGFDDVIEELFYWPTSAWAKGNYFKDIAMYFQEDMLKGLEGLSLKAMRALEWSVEDIQVLLADVRSDVYNTSIHAFLPIKVVYGRKPGGPAMS</sequence>
<dbReference type="GO" id="GO:0008168">
    <property type="term" value="F:methyltransferase activity"/>
    <property type="evidence" value="ECO:0007669"/>
    <property type="project" value="TreeGrafter"/>
</dbReference>
<dbReference type="Pfam" id="PF13489">
    <property type="entry name" value="Methyltransf_23"/>
    <property type="match status" value="1"/>
</dbReference>
<evidence type="ECO:0000313" key="2">
    <source>
        <dbReference type="Proteomes" id="UP000054321"/>
    </source>
</evidence>
<dbReference type="OrthoDB" id="2013972at2759"/>
<dbReference type="CDD" id="cd02440">
    <property type="entry name" value="AdoMet_MTases"/>
    <property type="match status" value="1"/>
</dbReference>
<accession>A0A0C3H4N6</accession>
<dbReference type="Proteomes" id="UP000054321">
    <property type="component" value="Unassembled WGS sequence"/>
</dbReference>
<reference evidence="1 2" key="1">
    <citation type="submission" date="2014-04" db="EMBL/GenBank/DDBJ databases">
        <authorList>
            <consortium name="DOE Joint Genome Institute"/>
            <person name="Kuo A."/>
            <person name="Martino E."/>
            <person name="Perotto S."/>
            <person name="Kohler A."/>
            <person name="Nagy L.G."/>
            <person name="Floudas D."/>
            <person name="Copeland A."/>
            <person name="Barry K.W."/>
            <person name="Cichocki N."/>
            <person name="Veneault-Fourrey C."/>
            <person name="LaButti K."/>
            <person name="Lindquist E.A."/>
            <person name="Lipzen A."/>
            <person name="Lundell T."/>
            <person name="Morin E."/>
            <person name="Murat C."/>
            <person name="Sun H."/>
            <person name="Tunlid A."/>
            <person name="Henrissat B."/>
            <person name="Grigoriev I.V."/>
            <person name="Hibbett D.S."/>
            <person name="Martin F."/>
            <person name="Nordberg H.P."/>
            <person name="Cantor M.N."/>
            <person name="Hua S.X."/>
        </authorList>
    </citation>
    <scope>NUCLEOTIDE SEQUENCE [LARGE SCALE GENOMIC DNA]</scope>
    <source>
        <strain evidence="1 2">Zn</strain>
    </source>
</reference>
<dbReference type="InParanoid" id="A0A0C3H4N6"/>
<organism evidence="1 2">
    <name type="scientific">Oidiodendron maius (strain Zn)</name>
    <dbReference type="NCBI Taxonomy" id="913774"/>
    <lineage>
        <taxon>Eukaryota</taxon>
        <taxon>Fungi</taxon>
        <taxon>Dikarya</taxon>
        <taxon>Ascomycota</taxon>
        <taxon>Pezizomycotina</taxon>
        <taxon>Leotiomycetes</taxon>
        <taxon>Leotiomycetes incertae sedis</taxon>
        <taxon>Myxotrichaceae</taxon>
        <taxon>Oidiodendron</taxon>
    </lineage>
</organism>
<dbReference type="STRING" id="913774.A0A0C3H4N6"/>
<proteinExistence type="predicted"/>
<gene>
    <name evidence="1" type="ORF">OIDMADRAFT_120328</name>
</gene>
<dbReference type="HOGENOM" id="CLU_010595_1_2_1"/>
<dbReference type="Gene3D" id="3.40.50.150">
    <property type="entry name" value="Vaccinia Virus protein VP39"/>
    <property type="match status" value="1"/>
</dbReference>
<keyword evidence="2" id="KW-1185">Reference proteome</keyword>
<protein>
    <recommendedName>
        <fullName evidence="3">Methyltransferase domain-containing protein</fullName>
    </recommendedName>
</protein>
<reference evidence="2" key="2">
    <citation type="submission" date="2015-01" db="EMBL/GenBank/DDBJ databases">
        <title>Evolutionary Origins and Diversification of the Mycorrhizal Mutualists.</title>
        <authorList>
            <consortium name="DOE Joint Genome Institute"/>
            <consortium name="Mycorrhizal Genomics Consortium"/>
            <person name="Kohler A."/>
            <person name="Kuo A."/>
            <person name="Nagy L.G."/>
            <person name="Floudas D."/>
            <person name="Copeland A."/>
            <person name="Barry K.W."/>
            <person name="Cichocki N."/>
            <person name="Veneault-Fourrey C."/>
            <person name="LaButti K."/>
            <person name="Lindquist E.A."/>
            <person name="Lipzen A."/>
            <person name="Lundell T."/>
            <person name="Morin E."/>
            <person name="Murat C."/>
            <person name="Riley R."/>
            <person name="Ohm R."/>
            <person name="Sun H."/>
            <person name="Tunlid A."/>
            <person name="Henrissat B."/>
            <person name="Grigoriev I.V."/>
            <person name="Hibbett D.S."/>
            <person name="Martin F."/>
        </authorList>
    </citation>
    <scope>NUCLEOTIDE SEQUENCE [LARGE SCALE GENOMIC DNA]</scope>
    <source>
        <strain evidence="2">Zn</strain>
    </source>
</reference>
<dbReference type="PANTHER" id="PTHR43591">
    <property type="entry name" value="METHYLTRANSFERASE"/>
    <property type="match status" value="1"/>
</dbReference>
<name>A0A0C3H4N6_OIDMZ</name>
<evidence type="ECO:0008006" key="3">
    <source>
        <dbReference type="Google" id="ProtNLM"/>
    </source>
</evidence>
<dbReference type="InterPro" id="IPR029063">
    <property type="entry name" value="SAM-dependent_MTases_sf"/>
</dbReference>
<dbReference type="EMBL" id="KN832874">
    <property type="protein sequence ID" value="KIN03101.1"/>
    <property type="molecule type" value="Genomic_DNA"/>
</dbReference>